<evidence type="ECO:0000313" key="10">
    <source>
        <dbReference type="Proteomes" id="UP000094172"/>
    </source>
</evidence>
<dbReference type="InterPro" id="IPR004452">
    <property type="entry name" value="LutB/LldF"/>
</dbReference>
<dbReference type="Proteomes" id="UP000094172">
    <property type="component" value="Unassembled WGS sequence"/>
</dbReference>
<dbReference type="InterPro" id="IPR017896">
    <property type="entry name" value="4Fe4S_Fe-S-bd"/>
</dbReference>
<dbReference type="InterPro" id="IPR024185">
    <property type="entry name" value="FTHF_cligase-like_sf"/>
</dbReference>
<dbReference type="SUPFAM" id="SSF46548">
    <property type="entry name" value="alpha-helical ferredoxin"/>
    <property type="match status" value="1"/>
</dbReference>
<keyword evidence="4" id="KW-0677">Repeat</keyword>
<gene>
    <name evidence="9" type="ORF">AUC70_05990</name>
</gene>
<evidence type="ECO:0000256" key="2">
    <source>
        <dbReference type="ARBA" id="ARBA00022485"/>
    </source>
</evidence>
<accession>A0A1E3VNZ2</accession>
<dbReference type="PROSITE" id="PS00198">
    <property type="entry name" value="4FE4S_FER_1"/>
    <property type="match status" value="1"/>
</dbReference>
<dbReference type="Gene3D" id="1.10.1060.10">
    <property type="entry name" value="Alpha-helical ferredoxin"/>
    <property type="match status" value="1"/>
</dbReference>
<evidence type="ECO:0000256" key="4">
    <source>
        <dbReference type="ARBA" id="ARBA00022737"/>
    </source>
</evidence>
<keyword evidence="5" id="KW-0249">Electron transport</keyword>
<dbReference type="InterPro" id="IPR003741">
    <property type="entry name" value="LUD_dom"/>
</dbReference>
<name>A0A1E3VNZ2_9HYPH</name>
<keyword evidence="2" id="KW-0004">4Fe-4S</keyword>
<evidence type="ECO:0000256" key="7">
    <source>
        <dbReference type="ARBA" id="ARBA00023014"/>
    </source>
</evidence>
<dbReference type="GO" id="GO:0006089">
    <property type="term" value="P:lactate metabolic process"/>
    <property type="evidence" value="ECO:0007669"/>
    <property type="project" value="InterPro"/>
</dbReference>
<dbReference type="PANTHER" id="PTHR47153">
    <property type="entry name" value="LACTATE UTILIZATION PROTEIN B"/>
    <property type="match status" value="1"/>
</dbReference>
<dbReference type="RefSeq" id="WP_069444535.1">
    <property type="nucleotide sequence ID" value="NZ_LPWE01000011.1"/>
</dbReference>
<dbReference type="STRING" id="1774970.AUC70_05990"/>
<dbReference type="InterPro" id="IPR009051">
    <property type="entry name" value="Helical_ferredxn"/>
</dbReference>
<dbReference type="Pfam" id="PF02589">
    <property type="entry name" value="LUD_dom"/>
    <property type="match status" value="1"/>
</dbReference>
<protein>
    <submittedName>
        <fullName evidence="9">(Fe-S)-binding protein</fullName>
    </submittedName>
</protein>
<evidence type="ECO:0000256" key="5">
    <source>
        <dbReference type="ARBA" id="ARBA00022982"/>
    </source>
</evidence>
<dbReference type="NCBIfam" id="TIGR00273">
    <property type="entry name" value="LutB/LldF family L-lactate oxidation iron-sulfur protein"/>
    <property type="match status" value="1"/>
</dbReference>
<comment type="caution">
    <text evidence="9">The sequence shown here is derived from an EMBL/GenBank/DDBJ whole genome shotgun (WGS) entry which is preliminary data.</text>
</comment>
<evidence type="ECO:0000256" key="1">
    <source>
        <dbReference type="ARBA" id="ARBA00022448"/>
    </source>
</evidence>
<keyword evidence="7" id="KW-0411">Iron-sulfur</keyword>
<dbReference type="SUPFAM" id="SSF100950">
    <property type="entry name" value="NagB/RpiA/CoA transferase-like"/>
    <property type="match status" value="1"/>
</dbReference>
<dbReference type="AlphaFoldDB" id="A0A1E3VNZ2"/>
<evidence type="ECO:0000256" key="6">
    <source>
        <dbReference type="ARBA" id="ARBA00023004"/>
    </source>
</evidence>
<proteinExistence type="predicted"/>
<dbReference type="EMBL" id="LPWE01000011">
    <property type="protein sequence ID" value="ODR95244.1"/>
    <property type="molecule type" value="Genomic_DNA"/>
</dbReference>
<evidence type="ECO:0000256" key="3">
    <source>
        <dbReference type="ARBA" id="ARBA00022723"/>
    </source>
</evidence>
<organism evidence="9 10">
    <name type="scientific">Methyloceanibacter stevinii</name>
    <dbReference type="NCBI Taxonomy" id="1774970"/>
    <lineage>
        <taxon>Bacteria</taxon>
        <taxon>Pseudomonadati</taxon>
        <taxon>Pseudomonadota</taxon>
        <taxon>Alphaproteobacteria</taxon>
        <taxon>Hyphomicrobiales</taxon>
        <taxon>Hyphomicrobiaceae</taxon>
        <taxon>Methyloceanibacter</taxon>
    </lineage>
</organism>
<dbReference type="Gene3D" id="3.40.50.10420">
    <property type="entry name" value="NagB/RpiA/CoA transferase-like"/>
    <property type="match status" value="1"/>
</dbReference>
<keyword evidence="1" id="KW-0813">Transport</keyword>
<dbReference type="InterPro" id="IPR037171">
    <property type="entry name" value="NagB/RpiA_transferase-like"/>
</dbReference>
<evidence type="ECO:0000259" key="8">
    <source>
        <dbReference type="PROSITE" id="PS51379"/>
    </source>
</evidence>
<keyword evidence="6" id="KW-0408">Iron</keyword>
<sequence>MEVESSAFRKRAAQALADRNLQKAIDDLKSGFVAARARNVAALPEYAAMREAARNIRQHTLDHLDVYLRRYEREVLERGGQVHWARTAGDARRIVREICRKAGAKVVAKGKSMVSEEIGLNDALEADGCEVIETDAGEYILQIAREAPSHIVVPTIHKTLEDISDLFYDHHKAYGYSDRVFDAASLIAQVRSIMRDKYFAADVGITGANFLVAETGSSIIVTNEGNGDLTSTLARVHIVTAGIDKVVPTLNDATALLRVLARSALGMDTTSYTTFSTGPRHSDDLDGPEEYHVILIDNGRTRMLEGDFRSMLRCIRCGACMNHCPVYLSVGGQAYGWVYPGPMGAVLTPMIAGLDKALELPHACTLNGRCQQVCPVDIPLPDMLRRLREEQWDRGLTDGRVSWGVRLWAWLAARPSLYHGLTRVMASVLGLLGRSRGNFRRLPFAKSWTAGRDFPAPQGPTFLAAWSKRAKQS</sequence>
<reference evidence="9 10" key="1">
    <citation type="journal article" date="2016" name="Environ. Microbiol.">
        <title>New Methyloceanibacter diversity from North Sea sediments includes methanotroph containing solely the soluble methane monooxygenase.</title>
        <authorList>
            <person name="Vekeman B."/>
            <person name="Kerckhof F.M."/>
            <person name="Cremers G."/>
            <person name="de Vos P."/>
            <person name="Vandamme P."/>
            <person name="Boon N."/>
            <person name="Op den Camp H.J."/>
            <person name="Heylen K."/>
        </authorList>
    </citation>
    <scope>NUCLEOTIDE SEQUENCE [LARGE SCALE GENOMIC DNA]</scope>
    <source>
        <strain evidence="9 10">R-67176</strain>
    </source>
</reference>
<dbReference type="GO" id="GO:0046872">
    <property type="term" value="F:metal ion binding"/>
    <property type="evidence" value="ECO:0007669"/>
    <property type="project" value="UniProtKB-KW"/>
</dbReference>
<dbReference type="GO" id="GO:0051539">
    <property type="term" value="F:4 iron, 4 sulfur cluster binding"/>
    <property type="evidence" value="ECO:0007669"/>
    <property type="project" value="UniProtKB-KW"/>
</dbReference>
<feature type="domain" description="4Fe-4S ferredoxin-type" evidence="8">
    <location>
        <begin position="302"/>
        <end position="333"/>
    </location>
</feature>
<dbReference type="Pfam" id="PF13183">
    <property type="entry name" value="Fer4_8"/>
    <property type="match status" value="1"/>
</dbReference>
<dbReference type="InterPro" id="IPR017900">
    <property type="entry name" value="4Fe4S_Fe_S_CS"/>
</dbReference>
<keyword evidence="3" id="KW-0479">Metal-binding</keyword>
<dbReference type="PANTHER" id="PTHR47153:SF2">
    <property type="entry name" value="LACTATE UTILIZATION PROTEIN B"/>
    <property type="match status" value="1"/>
</dbReference>
<evidence type="ECO:0000313" key="9">
    <source>
        <dbReference type="EMBL" id="ODR95244.1"/>
    </source>
</evidence>
<keyword evidence="10" id="KW-1185">Reference proteome</keyword>
<dbReference type="PROSITE" id="PS51379">
    <property type="entry name" value="4FE4S_FER_2"/>
    <property type="match status" value="1"/>
</dbReference>